<gene>
    <name evidence="2" type="primary">Srst</name>
    <name evidence="2" type="ORF">L345_00586</name>
</gene>
<feature type="non-terminal residue" evidence="2">
    <location>
        <position position="1"/>
    </location>
</feature>
<evidence type="ECO:0000256" key="1">
    <source>
        <dbReference type="SAM" id="MobiDB-lite"/>
    </source>
</evidence>
<evidence type="ECO:0000313" key="3">
    <source>
        <dbReference type="Proteomes" id="UP000018936"/>
    </source>
</evidence>
<feature type="compositionally biased region" description="Basic and acidic residues" evidence="1">
    <location>
        <begin position="159"/>
        <end position="169"/>
    </location>
</feature>
<protein>
    <submittedName>
        <fullName evidence="2">Octapeptide-repeat protein T2</fullName>
    </submittedName>
</protein>
<feature type="compositionally biased region" description="Gly residues" evidence="1">
    <location>
        <begin position="92"/>
        <end position="109"/>
    </location>
</feature>
<proteinExistence type="predicted"/>
<dbReference type="Proteomes" id="UP000018936">
    <property type="component" value="Unassembled WGS sequence"/>
</dbReference>
<feature type="region of interest" description="Disordered" evidence="1">
    <location>
        <begin position="1"/>
        <end position="109"/>
    </location>
</feature>
<keyword evidence="3" id="KW-1185">Reference proteome</keyword>
<evidence type="ECO:0000313" key="2">
    <source>
        <dbReference type="EMBL" id="ETE73592.1"/>
    </source>
</evidence>
<reference evidence="2 3" key="1">
    <citation type="journal article" date="2013" name="Proc. Natl. Acad. Sci. U.S.A.">
        <title>The king cobra genome reveals dynamic gene evolution and adaptation in the snake venom system.</title>
        <authorList>
            <person name="Vonk F.J."/>
            <person name="Casewell N.R."/>
            <person name="Henkel C.V."/>
            <person name="Heimberg A.M."/>
            <person name="Jansen H.J."/>
            <person name="McCleary R.J."/>
            <person name="Kerkkamp H.M."/>
            <person name="Vos R.A."/>
            <person name="Guerreiro I."/>
            <person name="Calvete J.J."/>
            <person name="Wuster W."/>
            <person name="Woods A.E."/>
            <person name="Logan J.M."/>
            <person name="Harrison R.A."/>
            <person name="Castoe T.A."/>
            <person name="de Koning A.P."/>
            <person name="Pollock D.D."/>
            <person name="Yandell M."/>
            <person name="Calderon D."/>
            <person name="Renjifo C."/>
            <person name="Currier R.B."/>
            <person name="Salgado D."/>
            <person name="Pla D."/>
            <person name="Sanz L."/>
            <person name="Hyder A.S."/>
            <person name="Ribeiro J.M."/>
            <person name="Arntzen J.W."/>
            <person name="van den Thillart G.E."/>
            <person name="Boetzer M."/>
            <person name="Pirovano W."/>
            <person name="Dirks R.P."/>
            <person name="Spaink H.P."/>
            <person name="Duboule D."/>
            <person name="McGlinn E."/>
            <person name="Kini R.M."/>
            <person name="Richardson M.K."/>
        </authorList>
    </citation>
    <scope>NUCLEOTIDE SEQUENCE</scope>
    <source>
        <tissue evidence="2">Blood</tissue>
    </source>
</reference>
<name>V8PI91_OPHHA</name>
<sequence length="182" mass="20553">MEGGRKEWRKKGRKEQREEGMEGGRKEGMEGGREEGTEGGRKEGRKEWREGGTEGGREEWRDAENGTREGQNRGAWRLKMGRAEAENRAHGGKNGRQMGGKNGRQLGAGGWAGLQQYSLHKTHRNFHPLLGDKQLSVNFVQQASKPVYGFNQKIEEEEDGKKKSYKIPEHLQPPCSQISIHS</sequence>
<comment type="caution">
    <text evidence="2">The sequence shown here is derived from an EMBL/GenBank/DDBJ whole genome shotgun (WGS) entry which is preliminary data.</text>
</comment>
<feature type="compositionally biased region" description="Basic and acidic residues" evidence="1">
    <location>
        <begin position="15"/>
        <end position="71"/>
    </location>
</feature>
<organism evidence="2 3">
    <name type="scientific">Ophiophagus hannah</name>
    <name type="common">King cobra</name>
    <name type="synonym">Naja hannah</name>
    <dbReference type="NCBI Taxonomy" id="8665"/>
    <lineage>
        <taxon>Eukaryota</taxon>
        <taxon>Metazoa</taxon>
        <taxon>Chordata</taxon>
        <taxon>Craniata</taxon>
        <taxon>Vertebrata</taxon>
        <taxon>Euteleostomi</taxon>
        <taxon>Lepidosauria</taxon>
        <taxon>Squamata</taxon>
        <taxon>Bifurcata</taxon>
        <taxon>Unidentata</taxon>
        <taxon>Episquamata</taxon>
        <taxon>Toxicofera</taxon>
        <taxon>Serpentes</taxon>
        <taxon>Colubroidea</taxon>
        <taxon>Elapidae</taxon>
        <taxon>Elapinae</taxon>
        <taxon>Ophiophagus</taxon>
    </lineage>
</organism>
<dbReference type="AlphaFoldDB" id="V8PI91"/>
<accession>V8PI91</accession>
<dbReference type="EMBL" id="AZIM01000071">
    <property type="protein sequence ID" value="ETE73592.1"/>
    <property type="molecule type" value="Genomic_DNA"/>
</dbReference>
<feature type="region of interest" description="Disordered" evidence="1">
    <location>
        <begin position="151"/>
        <end position="182"/>
    </location>
</feature>